<comment type="caution">
    <text evidence="3">The sequence shown here is derived from an EMBL/GenBank/DDBJ whole genome shotgun (WGS) entry which is preliminary data.</text>
</comment>
<name>A0A819TVG0_9BILA</name>
<accession>A0A819TVG0</accession>
<protein>
    <recommendedName>
        <fullName evidence="1">F-box domain-containing protein</fullName>
    </recommendedName>
</protein>
<dbReference type="Proteomes" id="UP000663864">
    <property type="component" value="Unassembled WGS sequence"/>
</dbReference>
<evidence type="ECO:0000313" key="3">
    <source>
        <dbReference type="EMBL" id="CAF4085511.1"/>
    </source>
</evidence>
<reference evidence="3" key="1">
    <citation type="submission" date="2021-02" db="EMBL/GenBank/DDBJ databases">
        <authorList>
            <person name="Nowell W R."/>
        </authorList>
    </citation>
    <scope>NUCLEOTIDE SEQUENCE</scope>
</reference>
<dbReference type="EMBL" id="CAJNOT010000931">
    <property type="protein sequence ID" value="CAF1111935.1"/>
    <property type="molecule type" value="Genomic_DNA"/>
</dbReference>
<feature type="domain" description="F-box" evidence="1">
    <location>
        <begin position="19"/>
        <end position="66"/>
    </location>
</feature>
<evidence type="ECO:0000313" key="4">
    <source>
        <dbReference type="Proteomes" id="UP000663836"/>
    </source>
</evidence>
<evidence type="ECO:0000313" key="2">
    <source>
        <dbReference type="EMBL" id="CAF1111935.1"/>
    </source>
</evidence>
<proteinExistence type="predicted"/>
<dbReference type="AlphaFoldDB" id="A0A819TVG0"/>
<sequence length="489" mass="58302">MNQMICSSLNVNGIEKESITSIEQLPNEIFYEFSHYLDGYDLYYAFSNLNIRFENLLKHSSLFFKIKYLHKSNSPSYDNYKEFIHKYKHKIVSLYFSDHLPLYQFIQLSTIDLSFTNLQSIIFHEILMSKFTVLLFYLKSLPCLFSLTVYPYCVDNDLADIYHMIFQLKFLKYFQMKIDNDETFNIDMSIINNKEFSTIKYFIIYHSISLDELIDLLFYTPQLIHLSCFGIIDRYDDIKPKKIIKLNNLQHLTISIYHLNFDKFENFIVKLSSQLIMLSVKINRPNKSYLNGARWEHFISQHMLYLKKFIFYHIDVIDDDDFKITPVDELISNFTSSFWSMKNWFLYIIIHDNELRYLVCPYKSRFTSGNALFINKIKPVFKLFDITSLTIDDCGQLDRRIFINILNLLPNLNYITLSVQYKKDIYPLKESFDSLHLLNDYVIHHQFNKIYLLKKNCFDDVGVTLVLVVIGGYTTIPLITQSWRKFSSE</sequence>
<dbReference type="PROSITE" id="PS50181">
    <property type="entry name" value="FBOX"/>
    <property type="match status" value="1"/>
</dbReference>
<dbReference type="Proteomes" id="UP000663836">
    <property type="component" value="Unassembled WGS sequence"/>
</dbReference>
<gene>
    <name evidence="3" type="ORF">JBS370_LOCUS30954</name>
    <name evidence="2" type="ORF">ZHD862_LOCUS18164</name>
</gene>
<evidence type="ECO:0000259" key="1">
    <source>
        <dbReference type="PROSITE" id="PS50181"/>
    </source>
</evidence>
<dbReference type="EMBL" id="CAJOBD010007386">
    <property type="protein sequence ID" value="CAF4085511.1"/>
    <property type="molecule type" value="Genomic_DNA"/>
</dbReference>
<dbReference type="InterPro" id="IPR001810">
    <property type="entry name" value="F-box_dom"/>
</dbReference>
<organism evidence="3 4">
    <name type="scientific">Rotaria sordida</name>
    <dbReference type="NCBI Taxonomy" id="392033"/>
    <lineage>
        <taxon>Eukaryota</taxon>
        <taxon>Metazoa</taxon>
        <taxon>Spiralia</taxon>
        <taxon>Gnathifera</taxon>
        <taxon>Rotifera</taxon>
        <taxon>Eurotatoria</taxon>
        <taxon>Bdelloidea</taxon>
        <taxon>Philodinida</taxon>
        <taxon>Philodinidae</taxon>
        <taxon>Rotaria</taxon>
    </lineage>
</organism>